<name>A0A6J6H0R5_9ZZZZ</name>
<feature type="domain" description="Mur ligase C-terminal" evidence="1">
    <location>
        <begin position="2"/>
        <end position="115"/>
    </location>
</feature>
<dbReference type="PANTHER" id="PTHR23135:SF4">
    <property type="entry name" value="UDP-N-ACETYLMURAMOYL-L-ALANYL-D-GLUTAMATE--2,6-DIAMINOPIMELATE LIGASE MURE HOMOLOG, CHLOROPLASTIC"/>
    <property type="match status" value="1"/>
</dbReference>
<dbReference type="InterPro" id="IPR036615">
    <property type="entry name" value="Mur_ligase_C_dom_sf"/>
</dbReference>
<dbReference type="Pfam" id="PF02875">
    <property type="entry name" value="Mur_ligase_C"/>
    <property type="match status" value="1"/>
</dbReference>
<dbReference type="Gene3D" id="3.90.190.20">
    <property type="entry name" value="Mur ligase, C-terminal domain"/>
    <property type="match status" value="1"/>
</dbReference>
<gene>
    <name evidence="2" type="ORF">UFOPK1808_01073</name>
</gene>
<reference evidence="2" key="1">
    <citation type="submission" date="2020-05" db="EMBL/GenBank/DDBJ databases">
        <authorList>
            <person name="Chiriac C."/>
            <person name="Salcher M."/>
            <person name="Ghai R."/>
            <person name="Kavagutti S V."/>
        </authorList>
    </citation>
    <scope>NUCLEOTIDE SEQUENCE</scope>
</reference>
<accession>A0A6J6H0R5</accession>
<evidence type="ECO:0000259" key="1">
    <source>
        <dbReference type="Pfam" id="PF02875"/>
    </source>
</evidence>
<sequence>MVVDFAHTPDGLAGVLKSARQLTTGAVRVVFGCGGDRDQGKRPVMGKIATELADFVYVTSDNPRSEDPAKIISAIMEGASHGTGVVRSFVNRADAIESAISAAEHGDIVVIAGKGHETTQEIQGVMTPFNDVEVAKAALTQQKGKAT</sequence>
<organism evidence="2">
    <name type="scientific">freshwater metagenome</name>
    <dbReference type="NCBI Taxonomy" id="449393"/>
    <lineage>
        <taxon>unclassified sequences</taxon>
        <taxon>metagenomes</taxon>
        <taxon>ecological metagenomes</taxon>
    </lineage>
</organism>
<proteinExistence type="predicted"/>
<dbReference type="PANTHER" id="PTHR23135">
    <property type="entry name" value="MUR LIGASE FAMILY MEMBER"/>
    <property type="match status" value="1"/>
</dbReference>
<protein>
    <submittedName>
        <fullName evidence="2">Unannotated protein</fullName>
    </submittedName>
</protein>
<dbReference type="GO" id="GO:0016881">
    <property type="term" value="F:acid-amino acid ligase activity"/>
    <property type="evidence" value="ECO:0007669"/>
    <property type="project" value="InterPro"/>
</dbReference>
<dbReference type="SUPFAM" id="SSF53244">
    <property type="entry name" value="MurD-like peptide ligases, peptide-binding domain"/>
    <property type="match status" value="1"/>
</dbReference>
<evidence type="ECO:0000313" key="2">
    <source>
        <dbReference type="EMBL" id="CAB4605883.1"/>
    </source>
</evidence>
<dbReference type="EMBL" id="CAEZUL010000133">
    <property type="protein sequence ID" value="CAB4605883.1"/>
    <property type="molecule type" value="Genomic_DNA"/>
</dbReference>
<dbReference type="InterPro" id="IPR004101">
    <property type="entry name" value="Mur_ligase_C"/>
</dbReference>
<dbReference type="AlphaFoldDB" id="A0A6J6H0R5"/>